<dbReference type="RefSeq" id="WP_204359332.1">
    <property type="nucleotide sequence ID" value="NZ_JBFAUJ010000003.1"/>
</dbReference>
<feature type="region of interest" description="Disordered" evidence="1">
    <location>
        <begin position="69"/>
        <end position="91"/>
    </location>
</feature>
<dbReference type="EMBL" id="JBFAUJ010000003">
    <property type="protein sequence ID" value="MEV8459380.1"/>
    <property type="molecule type" value="Genomic_DNA"/>
</dbReference>
<name>A0ABV3KJ88_STRGS</name>
<evidence type="ECO:0000313" key="2">
    <source>
        <dbReference type="EMBL" id="MEV8459380.1"/>
    </source>
</evidence>
<organism evidence="2 3">
    <name type="scientific">Streptomyces griseosporeus</name>
    <dbReference type="NCBI Taxonomy" id="1910"/>
    <lineage>
        <taxon>Bacteria</taxon>
        <taxon>Bacillati</taxon>
        <taxon>Actinomycetota</taxon>
        <taxon>Actinomycetes</taxon>
        <taxon>Kitasatosporales</taxon>
        <taxon>Streptomycetaceae</taxon>
        <taxon>Streptomyces</taxon>
    </lineage>
</organism>
<sequence length="361" mass="38489">MTGRPQSDVPEERAVRRLHAHQHRLVEGLDDILDVTAGLQEVLLQSRYDAAVDDLGAVLDVEAGLRSVLPDGPPPPLPGASAAGRGPGAAEDARWSVTASDRWALRMNPHVATAYHALRSDADLARGLGSLPGLARGITLEITRALGQDLELARNSTLVSYSLRLHAPDLELERVLERARSLANTLALGLERGGNATYAQARDLDRARALVTVLGRAGRHAGFVPGLPLILRRALDRAGDVARMLELADSAGGLPAPTVIGVRVAEVARAIGMVLGRRPPSFDSTSVHTFVNDFTTSDLRAVQLTGVDLDGVRWSETGTRWPAAVDVEELKARSEETPAHSGIWVVRSSGTAAMRDFADLG</sequence>
<gene>
    <name evidence="2" type="ORF">AB0470_07570</name>
</gene>
<protein>
    <submittedName>
        <fullName evidence="2">Uncharacterized protein</fullName>
    </submittedName>
</protein>
<evidence type="ECO:0000313" key="3">
    <source>
        <dbReference type="Proteomes" id="UP001553148"/>
    </source>
</evidence>
<keyword evidence="3" id="KW-1185">Reference proteome</keyword>
<feature type="compositionally biased region" description="Low complexity" evidence="1">
    <location>
        <begin position="79"/>
        <end position="90"/>
    </location>
</feature>
<proteinExistence type="predicted"/>
<reference evidence="2 3" key="1">
    <citation type="submission" date="2024-06" db="EMBL/GenBank/DDBJ databases">
        <title>The Natural Products Discovery Center: Release of the First 8490 Sequenced Strains for Exploring Actinobacteria Biosynthetic Diversity.</title>
        <authorList>
            <person name="Kalkreuter E."/>
            <person name="Kautsar S.A."/>
            <person name="Yang D."/>
            <person name="Bader C.D."/>
            <person name="Teijaro C.N."/>
            <person name="Fluegel L."/>
            <person name="Davis C.M."/>
            <person name="Simpson J.R."/>
            <person name="Lauterbach L."/>
            <person name="Steele A.D."/>
            <person name="Gui C."/>
            <person name="Meng S."/>
            <person name="Li G."/>
            <person name="Viehrig K."/>
            <person name="Ye F."/>
            <person name="Su P."/>
            <person name="Kiefer A.F."/>
            <person name="Nichols A."/>
            <person name="Cepeda A.J."/>
            <person name="Yan W."/>
            <person name="Fan B."/>
            <person name="Jiang Y."/>
            <person name="Adhikari A."/>
            <person name="Zheng C.-J."/>
            <person name="Schuster L."/>
            <person name="Cowan T.M."/>
            <person name="Smanski M.J."/>
            <person name="Chevrette M.G."/>
            <person name="De Carvalho L.P.S."/>
            <person name="Shen B."/>
        </authorList>
    </citation>
    <scope>NUCLEOTIDE SEQUENCE [LARGE SCALE GENOMIC DNA]</scope>
    <source>
        <strain evidence="2 3">NPDC052360</strain>
    </source>
</reference>
<accession>A0ABV3KJ88</accession>
<evidence type="ECO:0000256" key="1">
    <source>
        <dbReference type="SAM" id="MobiDB-lite"/>
    </source>
</evidence>
<dbReference type="Proteomes" id="UP001553148">
    <property type="component" value="Unassembled WGS sequence"/>
</dbReference>
<comment type="caution">
    <text evidence="2">The sequence shown here is derived from an EMBL/GenBank/DDBJ whole genome shotgun (WGS) entry which is preliminary data.</text>
</comment>